<gene>
    <name evidence="2" type="primary">LOC123095806</name>
</gene>
<evidence type="ECO:0000313" key="3">
    <source>
        <dbReference type="Proteomes" id="UP000019116"/>
    </source>
</evidence>
<dbReference type="Gene3D" id="3.40.50.150">
    <property type="entry name" value="Vaccinia Virus protein VP39"/>
    <property type="match status" value="1"/>
</dbReference>
<dbReference type="Pfam" id="PF06962">
    <property type="entry name" value="rRNA_methylase"/>
    <property type="match status" value="1"/>
</dbReference>
<dbReference type="PANTHER" id="PTHR35276:SF1">
    <property type="entry name" value="TRNA (MNM(5)S(2)U34)-METHYLTRANSFERASE, CHLOROPLASTIC"/>
    <property type="match status" value="1"/>
</dbReference>
<dbReference type="Gramene" id="TraesJAG1B03G00349340.1">
    <property type="protein sequence ID" value="TraesJAG1B03G00349340.1"/>
    <property type="gene ID" value="TraesJAG1B03G00349340"/>
</dbReference>
<dbReference type="Proteomes" id="UP000019116">
    <property type="component" value="Chromosome 1B"/>
</dbReference>
<dbReference type="AlphaFoldDB" id="A0A3B5Z1D3"/>
<dbReference type="InterPro" id="IPR029063">
    <property type="entry name" value="SAM-dependent_MTases_sf"/>
</dbReference>
<dbReference type="InterPro" id="IPR010719">
    <property type="entry name" value="MnmM_MeTrfase"/>
</dbReference>
<proteinExistence type="predicted"/>
<sequence length="234" mass="24953">MPPPSLLRPPLSRLLRRSQTPSPLRRTPSFTPSPPLVQPKRRHLSAAQLADPLSAAGVEEAVVGFVTGKRKATEVAHAVWGSIVQKGDTVVDATCGNGNDTLALLKMVADESVRGPVYGLDIQDSAIDSTSAFLKMAVDSHERELVKLFCICDSRMEDIIPKDSPVRLVAFILGYLSGGDKTIITVPETPELALQAASRIVGSGGLISVLVYIGHLGGRLFLGGITGEEFPHLK</sequence>
<reference evidence="2" key="1">
    <citation type="submission" date="2018-08" db="EMBL/GenBank/DDBJ databases">
        <authorList>
            <person name="Rossello M."/>
        </authorList>
    </citation>
    <scope>NUCLEOTIDE SEQUENCE [LARGE SCALE GENOMIC DNA]</scope>
    <source>
        <strain evidence="2">cv. Chinese Spring</strain>
    </source>
</reference>
<dbReference type="RefSeq" id="XP_044373310.1">
    <property type="nucleotide sequence ID" value="XM_044517375.1"/>
</dbReference>
<dbReference type="EnsemblPlants" id="TraesCS1B02G339900.2">
    <property type="protein sequence ID" value="TraesCS1B02G339900.2"/>
    <property type="gene ID" value="TraesCS1B02G339900"/>
</dbReference>
<dbReference type="OMA" id="FFPLATH"/>
<dbReference type="STRING" id="4565.A0A3B5Z1D3"/>
<keyword evidence="3" id="KW-1185">Reference proteome</keyword>
<dbReference type="Gramene" id="TraesCS1B03G0933800.2">
    <property type="protein sequence ID" value="TraesCS1B03G0933800.2.CDS"/>
    <property type="gene ID" value="TraesCS1B03G0933800"/>
</dbReference>
<feature type="region of interest" description="Disordered" evidence="1">
    <location>
        <begin position="1"/>
        <end position="38"/>
    </location>
</feature>
<dbReference type="PaxDb" id="4565-Traes_1BL_690A38104.2"/>
<dbReference type="OrthoDB" id="2984at2759"/>
<evidence type="ECO:0008006" key="4">
    <source>
        <dbReference type="Google" id="ProtNLM"/>
    </source>
</evidence>
<feature type="compositionally biased region" description="Low complexity" evidence="1">
    <location>
        <begin position="8"/>
        <end position="29"/>
    </location>
</feature>
<dbReference type="Gramene" id="TraesARI1B03G00354270.1">
    <property type="protein sequence ID" value="TraesARI1B03G00354270.1"/>
    <property type="gene ID" value="TraesARI1B03G00354270"/>
</dbReference>
<dbReference type="Gramene" id="TraesLDM1B03G00350710.1">
    <property type="protein sequence ID" value="TraesLDM1B03G00350710.1"/>
    <property type="gene ID" value="TraesLDM1B03G00350710"/>
</dbReference>
<evidence type="ECO:0000313" key="2">
    <source>
        <dbReference type="EnsemblPlants" id="TraesCS1B02G339900.2"/>
    </source>
</evidence>
<dbReference type="Gramene" id="TraesJUL1B03G00350640.1">
    <property type="protein sequence ID" value="TraesJUL1B03G00350640.1"/>
    <property type="gene ID" value="TraesJUL1B03G00350640"/>
</dbReference>
<dbReference type="Gramene" id="TraesCS1B02G339900.2">
    <property type="protein sequence ID" value="TraesCS1B02G339900.2"/>
    <property type="gene ID" value="TraesCS1B02G339900"/>
</dbReference>
<dbReference type="SMR" id="A0A3B5Z1D3"/>
<evidence type="ECO:0000256" key="1">
    <source>
        <dbReference type="SAM" id="MobiDB-lite"/>
    </source>
</evidence>
<dbReference type="Gramene" id="TraesSTA1B03G00349420.2">
    <property type="protein sequence ID" value="TraesSTA1B03G00349420.2"/>
    <property type="gene ID" value="TraesSTA1B03G00349420"/>
</dbReference>
<organism evidence="2">
    <name type="scientific">Triticum aestivum</name>
    <name type="common">Wheat</name>
    <dbReference type="NCBI Taxonomy" id="4565"/>
    <lineage>
        <taxon>Eukaryota</taxon>
        <taxon>Viridiplantae</taxon>
        <taxon>Streptophyta</taxon>
        <taxon>Embryophyta</taxon>
        <taxon>Tracheophyta</taxon>
        <taxon>Spermatophyta</taxon>
        <taxon>Magnoliopsida</taxon>
        <taxon>Liliopsida</taxon>
        <taxon>Poales</taxon>
        <taxon>Poaceae</taxon>
        <taxon>BOP clade</taxon>
        <taxon>Pooideae</taxon>
        <taxon>Triticodae</taxon>
        <taxon>Triticeae</taxon>
        <taxon>Triticinae</taxon>
        <taxon>Triticum</taxon>
    </lineage>
</organism>
<accession>A0A3B5Z1D3</accession>
<protein>
    <recommendedName>
        <fullName evidence="4">S-adenosyl-L-methionine-dependent methyltransferase superfamily protein</fullName>
    </recommendedName>
</protein>
<dbReference type="Gramene" id="TraesSTA1B03G00349420.1">
    <property type="protein sequence ID" value="TraesSTA1B03G00349420.1"/>
    <property type="gene ID" value="TraesSTA1B03G00349420"/>
</dbReference>
<dbReference type="PANTHER" id="PTHR35276">
    <property type="entry name" value="S-ADENOSYL-L-METHIONINE-DEPENDENT METHYLTRANSFERASES SUPERFAMILY PROTEIN"/>
    <property type="match status" value="1"/>
</dbReference>
<name>A0A3B5Z1D3_WHEAT</name>
<reference evidence="2" key="2">
    <citation type="submission" date="2018-10" db="UniProtKB">
        <authorList>
            <consortium name="EnsemblPlants"/>
        </authorList>
    </citation>
    <scope>IDENTIFICATION</scope>
</reference>
<dbReference type="GeneID" id="123095806"/>
<dbReference type="Gramene" id="TraesRN1B0100951600.2">
    <property type="protein sequence ID" value="TraesRN1B0100951600.2"/>
    <property type="gene ID" value="TraesRN1B0100951600"/>
</dbReference>
<dbReference type="SUPFAM" id="SSF53335">
    <property type="entry name" value="S-adenosyl-L-methionine-dependent methyltransferases"/>
    <property type="match status" value="1"/>
</dbReference>